<dbReference type="AlphaFoldDB" id="A0A1G9HDI9"/>
<reference evidence="2" key="1">
    <citation type="submission" date="2016-10" db="EMBL/GenBank/DDBJ databases">
        <authorList>
            <person name="Varghese N."/>
            <person name="Submissions S."/>
        </authorList>
    </citation>
    <scope>NUCLEOTIDE SEQUENCE [LARGE SCALE GENOMIC DNA]</scope>
    <source>
        <strain evidence="2">DSM 44796</strain>
    </source>
</reference>
<accession>A0A1G9HDI9</accession>
<proteinExistence type="predicted"/>
<gene>
    <name evidence="1" type="ORF">SAMN04488074_10924</name>
</gene>
<name>A0A1G9HDI9_9PSEU</name>
<protein>
    <submittedName>
        <fullName evidence="1">Uncharacterized protein</fullName>
    </submittedName>
</protein>
<organism evidence="1 2">
    <name type="scientific">Lentzea albidocapillata subsp. violacea</name>
    <dbReference type="NCBI Taxonomy" id="128104"/>
    <lineage>
        <taxon>Bacteria</taxon>
        <taxon>Bacillati</taxon>
        <taxon>Actinomycetota</taxon>
        <taxon>Actinomycetes</taxon>
        <taxon>Pseudonocardiales</taxon>
        <taxon>Pseudonocardiaceae</taxon>
        <taxon>Lentzea</taxon>
    </lineage>
</organism>
<sequence length="137" mass="15264">MRNGRGLLLVRMSLLVSVYLLDENGDRQFPETPAACEELAGFESWRTEVWGNEAVRALGARFFPVLAENDLYVTPVQIPDFIRETKVLRANLASFAPQGVDERRTREWYLEGISARLADIQIAAGWALGAGGGIVIW</sequence>
<dbReference type="EMBL" id="FNET01000009">
    <property type="protein sequence ID" value="SDL10774.1"/>
    <property type="molecule type" value="Genomic_DNA"/>
</dbReference>
<evidence type="ECO:0000313" key="2">
    <source>
        <dbReference type="Proteomes" id="UP000199682"/>
    </source>
</evidence>
<dbReference type="Proteomes" id="UP000199682">
    <property type="component" value="Unassembled WGS sequence"/>
</dbReference>
<evidence type="ECO:0000313" key="1">
    <source>
        <dbReference type="EMBL" id="SDL10774.1"/>
    </source>
</evidence>